<dbReference type="InParanoid" id="I2GWD3"/>
<reference evidence="6 7" key="1">
    <citation type="journal article" date="2011" name="Proc. Natl. Acad. Sci. U.S.A.">
        <title>Evolutionary erosion of yeast sex chromosomes by mating-type switching accidents.</title>
        <authorList>
            <person name="Gordon J.L."/>
            <person name="Armisen D."/>
            <person name="Proux-Wera E."/>
            <person name="Oheigeartaigh S.S."/>
            <person name="Byrne K.P."/>
            <person name="Wolfe K.H."/>
        </authorList>
    </citation>
    <scope>NUCLEOTIDE SEQUENCE [LARGE SCALE GENOMIC DNA]</scope>
    <source>
        <strain evidence="7">ATCC 34711 / CBS 6284 / DSM 70876 / NBRC 10599 / NRRL Y-10934 / UCD 77-7</strain>
    </source>
</reference>
<dbReference type="Proteomes" id="UP000002866">
    <property type="component" value="Chromosome 1"/>
</dbReference>
<comment type="similarity">
    <text evidence="4">Belongs to the complex I LYR family. SDHAF1 subfamily.</text>
</comment>
<dbReference type="CDD" id="cd20268">
    <property type="entry name" value="Complex1_LYR_SDHAF1_LYRM8"/>
    <property type="match status" value="1"/>
</dbReference>
<comment type="subcellular location">
    <subcellularLocation>
        <location evidence="1">Mitochondrion matrix</location>
    </subcellularLocation>
</comment>
<keyword evidence="3" id="KW-0143">Chaperone</keyword>
<feature type="domain" description="Complex 1 LYR protein" evidence="5">
    <location>
        <begin position="10"/>
        <end position="68"/>
    </location>
</feature>
<dbReference type="OrthoDB" id="273010at2759"/>
<dbReference type="PANTHER" id="PTHR13675:SF1">
    <property type="entry name" value="SUCCINATE DEHYDROGENASE ASSEMBLY FACTOR 1, MITOCHONDRIAL"/>
    <property type="match status" value="1"/>
</dbReference>
<evidence type="ECO:0000256" key="1">
    <source>
        <dbReference type="ARBA" id="ARBA00004305"/>
    </source>
</evidence>
<dbReference type="Pfam" id="PF05347">
    <property type="entry name" value="Complex1_LYR"/>
    <property type="match status" value="1"/>
</dbReference>
<protein>
    <recommendedName>
        <fullName evidence="5">Complex 1 LYR protein domain-containing protein</fullName>
    </recommendedName>
</protein>
<keyword evidence="2" id="KW-0496">Mitochondrion</keyword>
<name>I2GWD3_HENB6</name>
<evidence type="ECO:0000259" key="5">
    <source>
        <dbReference type="Pfam" id="PF05347"/>
    </source>
</evidence>
<dbReference type="eggNOG" id="KOG4620">
    <property type="taxonomic scope" value="Eukaryota"/>
</dbReference>
<evidence type="ECO:0000256" key="4">
    <source>
        <dbReference type="ARBA" id="ARBA00025715"/>
    </source>
</evidence>
<dbReference type="OMA" id="VEMYSSP"/>
<dbReference type="PANTHER" id="PTHR13675">
    <property type="entry name" value="LYR MOTIF-CONTAINING PROTEIN 2"/>
    <property type="match status" value="1"/>
</dbReference>
<accession>I2GWD3</accession>
<proteinExistence type="inferred from homology"/>
<evidence type="ECO:0000313" key="7">
    <source>
        <dbReference type="Proteomes" id="UP000002866"/>
    </source>
</evidence>
<dbReference type="GeneID" id="14493331"/>
<dbReference type="GO" id="GO:0005759">
    <property type="term" value="C:mitochondrial matrix"/>
    <property type="evidence" value="ECO:0007669"/>
    <property type="project" value="UniProtKB-SubCell"/>
</dbReference>
<dbReference type="STRING" id="1071380.I2GWD3"/>
<evidence type="ECO:0000256" key="3">
    <source>
        <dbReference type="ARBA" id="ARBA00023186"/>
    </source>
</evidence>
<keyword evidence="7" id="KW-1185">Reference proteome</keyword>
<dbReference type="RefSeq" id="XP_004177954.1">
    <property type="nucleotide sequence ID" value="XM_004177906.1"/>
</dbReference>
<sequence>MVRKLCGLQRDVVHLYRSCIRVAHTKPVQSRPHFIEFARSEFSKNRDVPRKDFNTIEYLLRTGKRRLETYSSSEVKNIFGRKL</sequence>
<evidence type="ECO:0000313" key="6">
    <source>
        <dbReference type="EMBL" id="CCH58435.1"/>
    </source>
</evidence>
<organism evidence="6 7">
    <name type="scientific">Henningerozyma blattae (strain ATCC 34711 / CBS 6284 / DSM 70876 / NBRC 10599 / NRRL Y-10934 / UCD 77-7)</name>
    <name type="common">Yeast</name>
    <name type="synonym">Tetrapisispora blattae</name>
    <dbReference type="NCBI Taxonomy" id="1071380"/>
    <lineage>
        <taxon>Eukaryota</taxon>
        <taxon>Fungi</taxon>
        <taxon>Dikarya</taxon>
        <taxon>Ascomycota</taxon>
        <taxon>Saccharomycotina</taxon>
        <taxon>Saccharomycetes</taxon>
        <taxon>Saccharomycetales</taxon>
        <taxon>Saccharomycetaceae</taxon>
        <taxon>Henningerozyma</taxon>
    </lineage>
</organism>
<gene>
    <name evidence="6" type="primary">TBLA0A06430</name>
    <name evidence="6" type="ORF">TBLA_0A06430</name>
</gene>
<dbReference type="HOGENOM" id="CLU_154777_1_1_1"/>
<evidence type="ECO:0000256" key="2">
    <source>
        <dbReference type="ARBA" id="ARBA00023128"/>
    </source>
</evidence>
<dbReference type="InterPro" id="IPR008011">
    <property type="entry name" value="Complex1_LYR_dom"/>
</dbReference>
<dbReference type="AlphaFoldDB" id="I2GWD3"/>
<dbReference type="GO" id="GO:0034553">
    <property type="term" value="P:mitochondrial respiratory chain complex II assembly"/>
    <property type="evidence" value="ECO:0007669"/>
    <property type="project" value="EnsemblFungi"/>
</dbReference>
<dbReference type="KEGG" id="tbl:TBLA_0A06430"/>
<dbReference type="EMBL" id="HE806316">
    <property type="protein sequence ID" value="CCH58435.1"/>
    <property type="molecule type" value="Genomic_DNA"/>
</dbReference>
<dbReference type="InterPro" id="IPR045295">
    <property type="entry name" value="Complex1_LYR_SDHAF1_LYRM8"/>
</dbReference>
<dbReference type="FunCoup" id="I2GWD3">
    <property type="interactions" value="93"/>
</dbReference>